<dbReference type="InterPro" id="IPR010496">
    <property type="entry name" value="AL/BT2_dom"/>
</dbReference>
<protein>
    <submittedName>
        <fullName evidence="3">Trehalose utilization</fullName>
    </submittedName>
</protein>
<name>A0A5C5WAB0_9BACT</name>
<organism evidence="3 4">
    <name type="scientific">Botrimarina hoheduenensis</name>
    <dbReference type="NCBI Taxonomy" id="2528000"/>
    <lineage>
        <taxon>Bacteria</taxon>
        <taxon>Pseudomonadati</taxon>
        <taxon>Planctomycetota</taxon>
        <taxon>Planctomycetia</taxon>
        <taxon>Pirellulales</taxon>
        <taxon>Lacipirellulaceae</taxon>
        <taxon>Botrimarina</taxon>
    </lineage>
</organism>
<feature type="domain" description="3-keto-alpha-glucoside-1,2-lyase/3-keto-2-hydroxy-glucal hydratase" evidence="2">
    <location>
        <begin position="32"/>
        <end position="227"/>
    </location>
</feature>
<reference evidence="3 4" key="1">
    <citation type="submission" date="2019-02" db="EMBL/GenBank/DDBJ databases">
        <title>Deep-cultivation of Planctomycetes and their phenomic and genomic characterization uncovers novel biology.</title>
        <authorList>
            <person name="Wiegand S."/>
            <person name="Jogler M."/>
            <person name="Boedeker C."/>
            <person name="Pinto D."/>
            <person name="Vollmers J."/>
            <person name="Rivas-Marin E."/>
            <person name="Kohn T."/>
            <person name="Peeters S.H."/>
            <person name="Heuer A."/>
            <person name="Rast P."/>
            <person name="Oberbeckmann S."/>
            <person name="Bunk B."/>
            <person name="Jeske O."/>
            <person name="Meyerdierks A."/>
            <person name="Storesund J.E."/>
            <person name="Kallscheuer N."/>
            <person name="Luecker S."/>
            <person name="Lage O.M."/>
            <person name="Pohl T."/>
            <person name="Merkel B.J."/>
            <person name="Hornburger P."/>
            <person name="Mueller R.-W."/>
            <person name="Bruemmer F."/>
            <person name="Labrenz M."/>
            <person name="Spormann A.M."/>
            <person name="Op Den Camp H."/>
            <person name="Overmann J."/>
            <person name="Amann R."/>
            <person name="Jetten M.S.M."/>
            <person name="Mascher T."/>
            <person name="Medema M.H."/>
            <person name="Devos D.P."/>
            <person name="Kaster A.-K."/>
            <person name="Ovreas L."/>
            <person name="Rohde M."/>
            <person name="Galperin M.Y."/>
            <person name="Jogler C."/>
        </authorList>
    </citation>
    <scope>NUCLEOTIDE SEQUENCE [LARGE SCALE GENOMIC DNA]</scope>
    <source>
        <strain evidence="3 4">Pla111</strain>
    </source>
</reference>
<dbReference type="InterPro" id="IPR029010">
    <property type="entry name" value="ThuA-like"/>
</dbReference>
<dbReference type="Pfam" id="PF06439">
    <property type="entry name" value="3keto-disac_hyd"/>
    <property type="match status" value="1"/>
</dbReference>
<dbReference type="PANTHER" id="PTHR40469">
    <property type="entry name" value="SECRETED GLYCOSYL HYDROLASE"/>
    <property type="match status" value="1"/>
</dbReference>
<dbReference type="GO" id="GO:0016787">
    <property type="term" value="F:hydrolase activity"/>
    <property type="evidence" value="ECO:0007669"/>
    <property type="project" value="InterPro"/>
</dbReference>
<keyword evidence="4" id="KW-1185">Reference proteome</keyword>
<proteinExistence type="predicted"/>
<dbReference type="Gene3D" id="3.40.50.880">
    <property type="match status" value="1"/>
</dbReference>
<dbReference type="AlphaFoldDB" id="A0A5C5WAB0"/>
<evidence type="ECO:0000313" key="3">
    <source>
        <dbReference type="EMBL" id="TWT47243.1"/>
    </source>
</evidence>
<accession>A0A5C5WAB0</accession>
<gene>
    <name evidence="3" type="ORF">Pla111_08550</name>
</gene>
<evidence type="ECO:0000259" key="1">
    <source>
        <dbReference type="Pfam" id="PF06283"/>
    </source>
</evidence>
<dbReference type="Gene3D" id="2.60.120.560">
    <property type="entry name" value="Exo-inulinase, domain 1"/>
    <property type="match status" value="1"/>
</dbReference>
<evidence type="ECO:0000313" key="4">
    <source>
        <dbReference type="Proteomes" id="UP000318995"/>
    </source>
</evidence>
<dbReference type="PANTHER" id="PTHR40469:SF2">
    <property type="entry name" value="GALACTOSE-BINDING DOMAIN-LIKE SUPERFAMILY PROTEIN"/>
    <property type="match status" value="1"/>
</dbReference>
<sequence>MTHPSVYASRWILLVIALAVPAVVRAQPATGDWVVLMDGSSLDAWRGYQRTDLPAAWKINEAGELAFTPGESGGDLVTKQEFGDFELEFEWRVAPGSNSGVLYGASEDKPHVYETGMEYQVLDDAGFGDAEPRHQAGALYGLYPRKIDATKPADQWNTARIVVEGTRIEHWLNGELVVEAERGSTTWKERIAASKFAAWDRFAANERGRIALQDHGGAVWYRNVRIRERSHHAAAQPGDRPARMLFVTQSAGFRHSTVTRKPSELSSAEQIMQRLGIESGAFRVDCTQDVETDFTPELLANYDVVAFYSTGKLPIPAETLTWFLQDWLAEQGHAVLGIHPATDTYKDYEPYWDMIGGTFDGHPWTADTDVVIKVHDGDHPASRPWGASGTRIAFKDEIYLHKHWQPEKVRVLMSLDMERTALKQSRHVPILWVKEYGAGRVMYLSLGHREDMWERPQFQASLIGGVEWLLNKQPGDATPNPELSAAEQRLAEQAAEVTAVAD</sequence>
<evidence type="ECO:0000259" key="2">
    <source>
        <dbReference type="Pfam" id="PF06439"/>
    </source>
</evidence>
<comment type="caution">
    <text evidence="3">The sequence shown here is derived from an EMBL/GenBank/DDBJ whole genome shotgun (WGS) entry which is preliminary data.</text>
</comment>
<dbReference type="SUPFAM" id="SSF52317">
    <property type="entry name" value="Class I glutamine amidotransferase-like"/>
    <property type="match status" value="1"/>
</dbReference>
<dbReference type="InterPro" id="IPR029062">
    <property type="entry name" value="Class_I_gatase-like"/>
</dbReference>
<dbReference type="RefSeq" id="WP_146571717.1">
    <property type="nucleotide sequence ID" value="NZ_SJPH01000002.1"/>
</dbReference>
<dbReference type="EMBL" id="SJPH01000002">
    <property type="protein sequence ID" value="TWT47243.1"/>
    <property type="molecule type" value="Genomic_DNA"/>
</dbReference>
<feature type="domain" description="ThuA-like" evidence="1">
    <location>
        <begin position="244"/>
        <end position="468"/>
    </location>
</feature>
<dbReference type="Proteomes" id="UP000318995">
    <property type="component" value="Unassembled WGS sequence"/>
</dbReference>
<dbReference type="OrthoDB" id="9785923at2"/>
<dbReference type="Pfam" id="PF06283">
    <property type="entry name" value="ThuA"/>
    <property type="match status" value="1"/>
</dbReference>